<dbReference type="Pfam" id="PF25600">
    <property type="entry name" value="TRIM_CC"/>
    <property type="match status" value="1"/>
</dbReference>
<dbReference type="EMBL" id="JAUCMX010000025">
    <property type="protein sequence ID" value="KAK3510526.1"/>
    <property type="molecule type" value="Genomic_DNA"/>
</dbReference>
<proteinExistence type="predicted"/>
<sequence length="119" mass="13673">MLAEVVEKLKKTEVQAAFPAQCYTGPRDVECDFCTGRKDKAIKSCLSELKEEQIKSQKRIQEKQKKVQELKQAVEKIKSCAQTAVEDSERIFTEMISSMEKKRSEVTKLIRAQEKAEMN</sequence>
<keyword evidence="4" id="KW-1185">Reference proteome</keyword>
<evidence type="ECO:0000313" key="4">
    <source>
        <dbReference type="Proteomes" id="UP001274896"/>
    </source>
</evidence>
<comment type="caution">
    <text evidence="3">The sequence shown here is derived from an EMBL/GenBank/DDBJ whole genome shotgun (WGS) entry which is preliminary data.</text>
</comment>
<gene>
    <name evidence="3" type="ORF">QTP70_009116</name>
</gene>
<evidence type="ECO:0000256" key="1">
    <source>
        <dbReference type="SAM" id="Coils"/>
    </source>
</evidence>
<dbReference type="InterPro" id="IPR058030">
    <property type="entry name" value="TRIM8/14/16/25/29/45/65_CC"/>
</dbReference>
<accession>A0AAE0ULT4</accession>
<reference evidence="3" key="1">
    <citation type="submission" date="2023-06" db="EMBL/GenBank/DDBJ databases">
        <title>Male Hemibagrus guttatus genome.</title>
        <authorList>
            <person name="Bian C."/>
        </authorList>
    </citation>
    <scope>NUCLEOTIDE SEQUENCE</scope>
    <source>
        <strain evidence="3">Male_cb2023</strain>
        <tissue evidence="3">Muscle</tissue>
    </source>
</reference>
<dbReference type="Gene3D" id="4.10.830.40">
    <property type="match status" value="1"/>
</dbReference>
<feature type="domain" description="TRIM8/14/16/25/29/45/65 coiled-coil region" evidence="2">
    <location>
        <begin position="60"/>
        <end position="118"/>
    </location>
</feature>
<protein>
    <recommendedName>
        <fullName evidence="2">TRIM8/14/16/25/29/45/65 coiled-coil region domain-containing protein</fullName>
    </recommendedName>
</protein>
<dbReference type="AlphaFoldDB" id="A0AAE0ULT4"/>
<evidence type="ECO:0000313" key="3">
    <source>
        <dbReference type="EMBL" id="KAK3510526.1"/>
    </source>
</evidence>
<organism evidence="3 4">
    <name type="scientific">Hemibagrus guttatus</name>
    <dbReference type="NCBI Taxonomy" id="175788"/>
    <lineage>
        <taxon>Eukaryota</taxon>
        <taxon>Metazoa</taxon>
        <taxon>Chordata</taxon>
        <taxon>Craniata</taxon>
        <taxon>Vertebrata</taxon>
        <taxon>Euteleostomi</taxon>
        <taxon>Actinopterygii</taxon>
        <taxon>Neopterygii</taxon>
        <taxon>Teleostei</taxon>
        <taxon>Ostariophysi</taxon>
        <taxon>Siluriformes</taxon>
        <taxon>Bagridae</taxon>
        <taxon>Hemibagrus</taxon>
    </lineage>
</organism>
<name>A0AAE0ULT4_9TELE</name>
<dbReference type="Proteomes" id="UP001274896">
    <property type="component" value="Unassembled WGS sequence"/>
</dbReference>
<feature type="coiled-coil region" evidence="1">
    <location>
        <begin position="46"/>
        <end position="119"/>
    </location>
</feature>
<keyword evidence="1" id="KW-0175">Coiled coil</keyword>
<evidence type="ECO:0000259" key="2">
    <source>
        <dbReference type="Pfam" id="PF25600"/>
    </source>
</evidence>